<keyword evidence="1" id="KW-0812">Transmembrane</keyword>
<dbReference type="RefSeq" id="WP_230276179.1">
    <property type="nucleotide sequence ID" value="NZ_JAJKFW010000054.1"/>
</dbReference>
<keyword evidence="4" id="KW-1185">Reference proteome</keyword>
<protein>
    <submittedName>
        <fullName evidence="3">DUF4129 domain-containing protein</fullName>
    </submittedName>
</protein>
<comment type="caution">
    <text evidence="3">The sequence shown here is derived from an EMBL/GenBank/DDBJ whole genome shotgun (WGS) entry which is preliminary data.</text>
</comment>
<evidence type="ECO:0000259" key="2">
    <source>
        <dbReference type="Pfam" id="PF13559"/>
    </source>
</evidence>
<evidence type="ECO:0000313" key="4">
    <source>
        <dbReference type="Proteomes" id="UP001430306"/>
    </source>
</evidence>
<feature type="transmembrane region" description="Helical" evidence="1">
    <location>
        <begin position="126"/>
        <end position="148"/>
    </location>
</feature>
<feature type="domain" description="Protein-glutamine gamma-glutamyltransferase-like C-terminal" evidence="2">
    <location>
        <begin position="216"/>
        <end position="278"/>
    </location>
</feature>
<reference evidence="3" key="1">
    <citation type="submission" date="2021-11" db="EMBL/GenBank/DDBJ databases">
        <title>Genome sequence.</title>
        <authorList>
            <person name="Sun Q."/>
        </authorList>
    </citation>
    <scope>NUCLEOTIDE SEQUENCE</scope>
    <source>
        <strain evidence="3">JC740</strain>
    </source>
</reference>
<keyword evidence="1" id="KW-1133">Transmembrane helix</keyword>
<accession>A0ABS8NLP8</accession>
<keyword evidence="1" id="KW-0472">Membrane</keyword>
<dbReference type="EMBL" id="JAJKFW010000054">
    <property type="protein sequence ID" value="MCC9644445.1"/>
    <property type="molecule type" value="Genomic_DNA"/>
</dbReference>
<dbReference type="Pfam" id="PF13559">
    <property type="entry name" value="DUF4129"/>
    <property type="match status" value="1"/>
</dbReference>
<dbReference type="InterPro" id="IPR025403">
    <property type="entry name" value="TgpA-like_C"/>
</dbReference>
<evidence type="ECO:0000313" key="3">
    <source>
        <dbReference type="EMBL" id="MCC9644445.1"/>
    </source>
</evidence>
<proteinExistence type="predicted"/>
<name>A0ABS8NLP8_9BACT</name>
<gene>
    <name evidence="3" type="ORF">LOC71_19405</name>
</gene>
<evidence type="ECO:0000256" key="1">
    <source>
        <dbReference type="SAM" id="Phobius"/>
    </source>
</evidence>
<dbReference type="Proteomes" id="UP001430306">
    <property type="component" value="Unassembled WGS sequence"/>
</dbReference>
<sequence>MIQLNTSQASTPARSVLSATHIFSRETRLRCGKTMLCVLLGIVCLLGSVMNSASAQSPTTDAAVESPVRDSAWYDEQAGQILPVEVEDQRFDTENRDSRWTGVSTTGGKAAKAPAATTGGFSWGRLFGWLMLIALLTGLVSVLVWVFANSDFDFNSGTIEQSLITGQQLDQQTRQRMEHLPEALRDTTVNPRGQAEKLMQEGQYNEAIIYLFGHQLLLLDRVHWLRLARGKTNSRYVRETRRSEPMTGQRLQETVSSFERAYFGRHEISQSEFERLWQQNEAMEQDIQHASSPKKTGAA</sequence>
<organism evidence="3 4">
    <name type="scientific">Rhodopirellula halodulae</name>
    <dbReference type="NCBI Taxonomy" id="2894198"/>
    <lineage>
        <taxon>Bacteria</taxon>
        <taxon>Pseudomonadati</taxon>
        <taxon>Planctomycetota</taxon>
        <taxon>Planctomycetia</taxon>
        <taxon>Pirellulales</taxon>
        <taxon>Pirellulaceae</taxon>
        <taxon>Rhodopirellula</taxon>
    </lineage>
</organism>